<evidence type="ECO:0000313" key="1">
    <source>
        <dbReference type="EMBL" id="PJZ69655.1"/>
    </source>
</evidence>
<dbReference type="RefSeq" id="WP_100713938.1">
    <property type="nucleotide sequence ID" value="NZ_NPDY01000008.1"/>
</dbReference>
<gene>
    <name evidence="1" type="ORF">CH360_10290</name>
    <name evidence="2" type="ORF">CH373_09145</name>
</gene>
<dbReference type="AlphaFoldDB" id="A0A2M9ZNJ5"/>
<evidence type="ECO:0000313" key="4">
    <source>
        <dbReference type="Proteomes" id="UP000231990"/>
    </source>
</evidence>
<dbReference type="Proteomes" id="UP000231990">
    <property type="component" value="Unassembled WGS sequence"/>
</dbReference>
<name>A0A2M9ZNJ5_9LEPT</name>
<dbReference type="EMBL" id="NPDY01000008">
    <property type="protein sequence ID" value="PJZ69655.1"/>
    <property type="molecule type" value="Genomic_DNA"/>
</dbReference>
<sequence length="99" mass="11363">MSVYIHKIRNVYMVRASYEDRKFHLFHTVVFYGDQTPRFMFSLCKGEDIFSTTTVEGGVLDEEGAARATGYYGKRICDQCTAHITNDTSLFLNEFGDEV</sequence>
<organism evidence="2 4">
    <name type="scientific">Leptospira perolatii</name>
    <dbReference type="NCBI Taxonomy" id="2023191"/>
    <lineage>
        <taxon>Bacteria</taxon>
        <taxon>Pseudomonadati</taxon>
        <taxon>Spirochaetota</taxon>
        <taxon>Spirochaetia</taxon>
        <taxon>Leptospirales</taxon>
        <taxon>Leptospiraceae</taxon>
        <taxon>Leptospira</taxon>
    </lineage>
</organism>
<evidence type="ECO:0000313" key="2">
    <source>
        <dbReference type="EMBL" id="PJZ73642.1"/>
    </source>
</evidence>
<dbReference type="Proteomes" id="UP000231962">
    <property type="component" value="Unassembled WGS sequence"/>
</dbReference>
<keyword evidence="3" id="KW-1185">Reference proteome</keyword>
<dbReference type="EMBL" id="NPDZ01000004">
    <property type="protein sequence ID" value="PJZ73642.1"/>
    <property type="molecule type" value="Genomic_DNA"/>
</dbReference>
<accession>A0A2M9ZNJ5</accession>
<protein>
    <submittedName>
        <fullName evidence="2">Uncharacterized protein</fullName>
    </submittedName>
</protein>
<evidence type="ECO:0000313" key="3">
    <source>
        <dbReference type="Proteomes" id="UP000231962"/>
    </source>
</evidence>
<reference evidence="3 4" key="1">
    <citation type="submission" date="2017-07" db="EMBL/GenBank/DDBJ databases">
        <title>Leptospira spp. isolated from tropical soils.</title>
        <authorList>
            <person name="Thibeaux R."/>
            <person name="Iraola G."/>
            <person name="Ferres I."/>
            <person name="Bierque E."/>
            <person name="Girault D."/>
            <person name="Soupe-Gilbert M.-E."/>
            <person name="Picardeau M."/>
            <person name="Goarant C."/>
        </authorList>
    </citation>
    <scope>NUCLEOTIDE SEQUENCE [LARGE SCALE GENOMIC DNA]</scope>
    <source>
        <strain evidence="2 4">FH1-B-B1</strain>
        <strain evidence="1 3">FH1-B-C1</strain>
    </source>
</reference>
<comment type="caution">
    <text evidence="2">The sequence shown here is derived from an EMBL/GenBank/DDBJ whole genome shotgun (WGS) entry which is preliminary data.</text>
</comment>
<proteinExistence type="predicted"/>